<dbReference type="Gene3D" id="1.10.287.2250">
    <property type="match status" value="1"/>
</dbReference>
<dbReference type="SUPFAM" id="SSF54001">
    <property type="entry name" value="Cysteine proteinases"/>
    <property type="match status" value="1"/>
</dbReference>
<organism evidence="3">
    <name type="scientific">Timema poppense</name>
    <name type="common">Walking stick</name>
    <dbReference type="NCBI Taxonomy" id="170557"/>
    <lineage>
        <taxon>Eukaryota</taxon>
        <taxon>Metazoa</taxon>
        <taxon>Ecdysozoa</taxon>
        <taxon>Arthropoda</taxon>
        <taxon>Hexapoda</taxon>
        <taxon>Insecta</taxon>
        <taxon>Pterygota</taxon>
        <taxon>Neoptera</taxon>
        <taxon>Polyneoptera</taxon>
        <taxon>Phasmatodea</taxon>
        <taxon>Timematodea</taxon>
        <taxon>Timematoidea</taxon>
        <taxon>Timematidae</taxon>
        <taxon>Timema</taxon>
    </lineage>
</organism>
<evidence type="ECO:0000313" key="3">
    <source>
        <dbReference type="EMBL" id="CAD7416796.1"/>
    </source>
</evidence>
<dbReference type="GO" id="GO:0008234">
    <property type="term" value="F:cysteine-type peptidase activity"/>
    <property type="evidence" value="ECO:0007669"/>
    <property type="project" value="InterPro"/>
</dbReference>
<comment type="similarity">
    <text evidence="1">Belongs to the peptidase C1 family.</text>
</comment>
<dbReference type="InterPro" id="IPR013201">
    <property type="entry name" value="Prot_inhib_I29"/>
</dbReference>
<protein>
    <recommendedName>
        <fullName evidence="2">Cathepsin propeptide inhibitor domain-containing protein</fullName>
    </recommendedName>
</protein>
<accession>A0A7R9DL85</accession>
<dbReference type="PANTHER" id="PTHR12411">
    <property type="entry name" value="CYSTEINE PROTEASE FAMILY C1-RELATED"/>
    <property type="match status" value="1"/>
</dbReference>
<dbReference type="AlphaFoldDB" id="A0A7R9DL85"/>
<dbReference type="Pfam" id="PF08246">
    <property type="entry name" value="Inhibitor_I29"/>
    <property type="match status" value="1"/>
</dbReference>
<gene>
    <name evidence="3" type="ORF">TPSB3V08_LOCUS11305</name>
</gene>
<evidence type="ECO:0000259" key="2">
    <source>
        <dbReference type="SMART" id="SM00848"/>
    </source>
</evidence>
<dbReference type="InterPro" id="IPR000668">
    <property type="entry name" value="Peptidase_C1A_C"/>
</dbReference>
<feature type="domain" description="Cathepsin propeptide inhibitor" evidence="2">
    <location>
        <begin position="2"/>
        <end position="46"/>
    </location>
</feature>
<dbReference type="GO" id="GO:0006508">
    <property type="term" value="P:proteolysis"/>
    <property type="evidence" value="ECO:0007669"/>
    <property type="project" value="InterPro"/>
</dbReference>
<dbReference type="EMBL" id="OD011924">
    <property type="protein sequence ID" value="CAD7416796.1"/>
    <property type="molecule type" value="Genomic_DNA"/>
</dbReference>
<evidence type="ECO:0000256" key="1">
    <source>
        <dbReference type="ARBA" id="ARBA00008455"/>
    </source>
</evidence>
<sequence>MLELRKRRVWEDNLHRINKHNAEATIGHHSYTLRANHLADMTARQYVRQMVKLTKSRRRRIGDNLVGGVNYQQLDIPEELDWRKKGFVTRSLNQLDCGSCYAFSIVTAIEGQLFKQTGQYTELRSAQPPTDSGLQHNNGKLRVLWRISEKHSTLFGKIRRAHDS</sequence>
<reference evidence="3" key="1">
    <citation type="submission" date="2020-11" db="EMBL/GenBank/DDBJ databases">
        <authorList>
            <person name="Tran Van P."/>
        </authorList>
    </citation>
    <scope>NUCLEOTIDE SEQUENCE</scope>
</reference>
<dbReference type="Pfam" id="PF00112">
    <property type="entry name" value="Peptidase_C1"/>
    <property type="match status" value="1"/>
</dbReference>
<proteinExistence type="inferred from homology"/>
<name>A0A7R9DL85_TIMPO</name>
<dbReference type="InterPro" id="IPR013128">
    <property type="entry name" value="Peptidase_C1A"/>
</dbReference>
<dbReference type="Gene3D" id="3.90.70.10">
    <property type="entry name" value="Cysteine proteinases"/>
    <property type="match status" value="1"/>
</dbReference>
<dbReference type="InterPro" id="IPR038765">
    <property type="entry name" value="Papain-like_cys_pep_sf"/>
</dbReference>
<dbReference type="SMART" id="SM00848">
    <property type="entry name" value="Inhibitor_I29"/>
    <property type="match status" value="1"/>
</dbReference>